<keyword evidence="2" id="KW-0805">Transcription regulation</keyword>
<name>A0A6J1FYA0_CUCMO</name>
<protein>
    <submittedName>
        <fullName evidence="8">RNA polymerase sigma factor sigA-like</fullName>
    </submittedName>
</protein>
<dbReference type="SUPFAM" id="SSF88659">
    <property type="entry name" value="Sigma3 and sigma4 domains of RNA polymerase sigma factors"/>
    <property type="match status" value="2"/>
</dbReference>
<dbReference type="GeneID" id="111448440"/>
<evidence type="ECO:0000256" key="4">
    <source>
        <dbReference type="ARBA" id="ARBA00023125"/>
    </source>
</evidence>
<dbReference type="AlphaFoldDB" id="A0A6J1FYA0"/>
<dbReference type="Pfam" id="PF04539">
    <property type="entry name" value="Sigma70_r3"/>
    <property type="match status" value="1"/>
</dbReference>
<gene>
    <name evidence="8" type="primary">LOC111448440</name>
</gene>
<evidence type="ECO:0000259" key="6">
    <source>
        <dbReference type="PROSITE" id="PS00715"/>
    </source>
</evidence>
<dbReference type="GO" id="GO:0003677">
    <property type="term" value="F:DNA binding"/>
    <property type="evidence" value="ECO:0007669"/>
    <property type="project" value="UniProtKB-KW"/>
</dbReference>
<evidence type="ECO:0000313" key="8">
    <source>
        <dbReference type="RefSeq" id="XP_022943800.1"/>
    </source>
</evidence>
<dbReference type="CDD" id="cd06171">
    <property type="entry name" value="Sigma70_r4"/>
    <property type="match status" value="1"/>
</dbReference>
<dbReference type="PANTHER" id="PTHR30603:SF14">
    <property type="entry name" value="RNA POLYMERASE SIGMA FACTOR SIGA"/>
    <property type="match status" value="1"/>
</dbReference>
<dbReference type="GO" id="GO:0071482">
    <property type="term" value="P:cellular response to light stimulus"/>
    <property type="evidence" value="ECO:0007669"/>
    <property type="project" value="UniProtKB-ARBA"/>
</dbReference>
<reference evidence="8" key="1">
    <citation type="submission" date="2025-08" db="UniProtKB">
        <authorList>
            <consortium name="RefSeq"/>
        </authorList>
    </citation>
    <scope>IDENTIFICATION</scope>
    <source>
        <tissue evidence="8">Young leaves</tissue>
    </source>
</reference>
<dbReference type="Pfam" id="PF04545">
    <property type="entry name" value="Sigma70_r4"/>
    <property type="match status" value="1"/>
</dbReference>
<dbReference type="RefSeq" id="XP_022943800.1">
    <property type="nucleotide sequence ID" value="XM_023088032.1"/>
</dbReference>
<dbReference type="SUPFAM" id="SSF88946">
    <property type="entry name" value="Sigma2 domain of RNA polymerase sigma factors"/>
    <property type="match status" value="1"/>
</dbReference>
<dbReference type="FunFam" id="1.10.10.10:FF:000520">
    <property type="entry name" value="RNA polymerase sigma factor sigA-like"/>
    <property type="match status" value="1"/>
</dbReference>
<dbReference type="PRINTS" id="PR00046">
    <property type="entry name" value="SIGMA70FCT"/>
</dbReference>
<dbReference type="GO" id="GO:0006352">
    <property type="term" value="P:DNA-templated transcription initiation"/>
    <property type="evidence" value="ECO:0007669"/>
    <property type="project" value="InterPro"/>
</dbReference>
<dbReference type="InterPro" id="IPR036388">
    <property type="entry name" value="WH-like_DNA-bd_sf"/>
</dbReference>
<dbReference type="InterPro" id="IPR013324">
    <property type="entry name" value="RNA_pol_sigma_r3/r4-like"/>
</dbReference>
<feature type="domain" description="RNA polymerase sigma-70" evidence="6">
    <location>
        <begin position="295"/>
        <end position="308"/>
    </location>
</feature>
<dbReference type="KEGG" id="cmos:111448440"/>
<keyword evidence="4" id="KW-0238">DNA-binding</keyword>
<dbReference type="InterPro" id="IPR007624">
    <property type="entry name" value="RNA_pol_sigma70_r3"/>
</dbReference>
<dbReference type="PANTHER" id="PTHR30603">
    <property type="entry name" value="RNA POLYMERASE SIGMA FACTOR RPO"/>
    <property type="match status" value="1"/>
</dbReference>
<evidence type="ECO:0000256" key="2">
    <source>
        <dbReference type="ARBA" id="ARBA00023015"/>
    </source>
</evidence>
<evidence type="ECO:0000313" key="7">
    <source>
        <dbReference type="Proteomes" id="UP000504609"/>
    </source>
</evidence>
<keyword evidence="5" id="KW-0804">Transcription</keyword>
<dbReference type="PROSITE" id="PS00715">
    <property type="entry name" value="SIGMA70_1"/>
    <property type="match status" value="1"/>
</dbReference>
<dbReference type="GO" id="GO:0016987">
    <property type="term" value="F:sigma factor activity"/>
    <property type="evidence" value="ECO:0007669"/>
    <property type="project" value="UniProtKB-KW"/>
</dbReference>
<proteinExistence type="inferred from homology"/>
<evidence type="ECO:0000256" key="3">
    <source>
        <dbReference type="ARBA" id="ARBA00023082"/>
    </source>
</evidence>
<keyword evidence="7" id="KW-1185">Reference proteome</keyword>
<dbReference type="Gene3D" id="1.10.601.10">
    <property type="entry name" value="RNA Polymerase Primary Sigma Factor"/>
    <property type="match status" value="1"/>
</dbReference>
<dbReference type="InterPro" id="IPR007630">
    <property type="entry name" value="RNA_pol_sigma70_r4"/>
</dbReference>
<dbReference type="NCBIfam" id="TIGR02937">
    <property type="entry name" value="sigma70-ECF"/>
    <property type="match status" value="1"/>
</dbReference>
<comment type="similarity">
    <text evidence="1">Belongs to the sigma-70 factor family.</text>
</comment>
<dbReference type="SMR" id="A0A6J1FYA0"/>
<sequence>MMATTTAITGLGAAKRLFNSSSYYSDFTEKVLYANDHRIGQTQVSPTKSVVITARSSANFSPRNQSSNRHGHCIKAVKEHVDTPSSPTAEPRLHNSTIWEDEETDLKCTVEALLLLQKSMLEKQWNLSFDQTVLADALRGKTQKKVPVTCSGVSARQRRMSSKRKIQSKHVLMAQPRISKQLRPTINPELLQNRLKGYVRGLLSEELLSHAEVVRLSKKIKVGLALEERKTRLKERLGCEPSEDQLAISLKISRAKLRSSVMECSLAREKLAMSNVRLVMSIAQRYDKMGAEMDDLVQGGLIGLLRGIEKFDSSKGFKISTYVYWWIRQGVSKALVENSRMLRLPTHMHERLGLIRNAKVRLQEKGITPSIDRIAESLNMSKKKVKNATEAISKVFSLDREAFPSLNGLPGETHHSYIADNCLENNPWHGTDIWVLKAEVNNLITTTLGDREREIIRLYHGLDNECLTWEEISKRIGLSRERVRQIGLVALEKLKKAAKTRKMEAMLLKH</sequence>
<dbReference type="Proteomes" id="UP000504609">
    <property type="component" value="Unplaced"/>
</dbReference>
<dbReference type="Gene3D" id="1.10.10.10">
    <property type="entry name" value="Winged helix-like DNA-binding domain superfamily/Winged helix DNA-binding domain"/>
    <property type="match status" value="2"/>
</dbReference>
<dbReference type="InterPro" id="IPR007627">
    <property type="entry name" value="RNA_pol_sigma70_r2"/>
</dbReference>
<evidence type="ECO:0000256" key="1">
    <source>
        <dbReference type="ARBA" id="ARBA00007788"/>
    </source>
</evidence>
<dbReference type="InterPro" id="IPR013325">
    <property type="entry name" value="RNA_pol_sigma_r2"/>
</dbReference>
<evidence type="ECO:0000256" key="5">
    <source>
        <dbReference type="ARBA" id="ARBA00023163"/>
    </source>
</evidence>
<dbReference type="InterPro" id="IPR014284">
    <property type="entry name" value="RNA_pol_sigma-70_dom"/>
</dbReference>
<dbReference type="InterPro" id="IPR050239">
    <property type="entry name" value="Sigma-70_RNA_pol_init_factors"/>
</dbReference>
<dbReference type="Pfam" id="PF04542">
    <property type="entry name" value="Sigma70_r2"/>
    <property type="match status" value="1"/>
</dbReference>
<dbReference type="InterPro" id="IPR000943">
    <property type="entry name" value="RNA_pol_sigma70"/>
</dbReference>
<organism evidence="7 8">
    <name type="scientific">Cucurbita moschata</name>
    <name type="common">Winter crookneck squash</name>
    <name type="synonym">Cucurbita pepo var. moschata</name>
    <dbReference type="NCBI Taxonomy" id="3662"/>
    <lineage>
        <taxon>Eukaryota</taxon>
        <taxon>Viridiplantae</taxon>
        <taxon>Streptophyta</taxon>
        <taxon>Embryophyta</taxon>
        <taxon>Tracheophyta</taxon>
        <taxon>Spermatophyta</taxon>
        <taxon>Magnoliopsida</taxon>
        <taxon>eudicotyledons</taxon>
        <taxon>Gunneridae</taxon>
        <taxon>Pentapetalae</taxon>
        <taxon>rosids</taxon>
        <taxon>fabids</taxon>
        <taxon>Cucurbitales</taxon>
        <taxon>Cucurbitaceae</taxon>
        <taxon>Cucurbiteae</taxon>
        <taxon>Cucurbita</taxon>
    </lineage>
</organism>
<accession>A0A6J1FYA0</accession>
<keyword evidence="3" id="KW-0731">Sigma factor</keyword>